<dbReference type="PANTHER" id="PTHR43433">
    <property type="entry name" value="HYDROLASE, ALPHA/BETA FOLD FAMILY PROTEIN"/>
    <property type="match status" value="1"/>
</dbReference>
<dbReference type="InterPro" id="IPR029058">
    <property type="entry name" value="AB_hydrolase_fold"/>
</dbReference>
<keyword evidence="2" id="KW-0378">Hydrolase</keyword>
<dbReference type="OrthoDB" id="9791779at2"/>
<name>A0A3B7MU08_9BACT</name>
<dbReference type="InterPro" id="IPR022742">
    <property type="entry name" value="Hydrolase_4"/>
</dbReference>
<dbReference type="PANTHER" id="PTHR43433:SF5">
    <property type="entry name" value="AB HYDROLASE-1 DOMAIN-CONTAINING PROTEIN"/>
    <property type="match status" value="1"/>
</dbReference>
<dbReference type="SUPFAM" id="SSF53474">
    <property type="entry name" value="alpha/beta-Hydrolases"/>
    <property type="match status" value="1"/>
</dbReference>
<keyword evidence="3" id="KW-1185">Reference proteome</keyword>
<reference evidence="2 3" key="1">
    <citation type="submission" date="2018-09" db="EMBL/GenBank/DDBJ databases">
        <title>Genome sequencing of strain 6GH32-13.</title>
        <authorList>
            <person name="Weon H.-Y."/>
            <person name="Heo J."/>
            <person name="Kwon S.-W."/>
        </authorList>
    </citation>
    <scope>NUCLEOTIDE SEQUENCE [LARGE SCALE GENOMIC DNA]</scope>
    <source>
        <strain evidence="2 3">5GH32-13</strain>
    </source>
</reference>
<feature type="domain" description="Serine aminopeptidase S33" evidence="1">
    <location>
        <begin position="4"/>
        <end position="213"/>
    </location>
</feature>
<accession>A0A3B7MU08</accession>
<dbReference type="RefSeq" id="WP_119052616.1">
    <property type="nucleotide sequence ID" value="NZ_CP032157.1"/>
</dbReference>
<dbReference type="GO" id="GO:0016787">
    <property type="term" value="F:hydrolase activity"/>
    <property type="evidence" value="ECO:0007669"/>
    <property type="project" value="UniProtKB-KW"/>
</dbReference>
<dbReference type="Pfam" id="PF12146">
    <property type="entry name" value="Hydrolase_4"/>
    <property type="match status" value="1"/>
</dbReference>
<dbReference type="EMBL" id="CP032157">
    <property type="protein sequence ID" value="AXY76739.1"/>
    <property type="molecule type" value="Genomic_DNA"/>
</dbReference>
<sequence>MQHLLLLHGAIGAKDQLLPLGESLANDYYVHRLNFKGHGGEALPDQPWSIELFAQQVLTYIETYVPAGETLHLFGYSMGGYVGMYINRHYPGKFVKTITLATKFHWDEAGATKEVQMLNPETILQKLPGFAEQLAKRHAPQDWKVVMEQTANMLLAMGKDNPLKPDDYPQITTPCLLLLGDRDKMVTLDETVNVYKQLPAGQLGVLPGTAHALEQVDTRQLSHLIKKFLKM</sequence>
<organism evidence="2 3">
    <name type="scientific">Paraflavitalea soli</name>
    <dbReference type="NCBI Taxonomy" id="2315862"/>
    <lineage>
        <taxon>Bacteria</taxon>
        <taxon>Pseudomonadati</taxon>
        <taxon>Bacteroidota</taxon>
        <taxon>Chitinophagia</taxon>
        <taxon>Chitinophagales</taxon>
        <taxon>Chitinophagaceae</taxon>
        <taxon>Paraflavitalea</taxon>
    </lineage>
</organism>
<evidence type="ECO:0000313" key="2">
    <source>
        <dbReference type="EMBL" id="AXY76739.1"/>
    </source>
</evidence>
<evidence type="ECO:0000313" key="3">
    <source>
        <dbReference type="Proteomes" id="UP000263900"/>
    </source>
</evidence>
<evidence type="ECO:0000259" key="1">
    <source>
        <dbReference type="Pfam" id="PF12146"/>
    </source>
</evidence>
<dbReference type="InterPro" id="IPR050471">
    <property type="entry name" value="AB_hydrolase"/>
</dbReference>
<dbReference type="AlphaFoldDB" id="A0A3B7MU08"/>
<proteinExistence type="predicted"/>
<dbReference type="KEGG" id="pseg:D3H65_23290"/>
<dbReference type="Gene3D" id="3.40.50.1820">
    <property type="entry name" value="alpha/beta hydrolase"/>
    <property type="match status" value="1"/>
</dbReference>
<gene>
    <name evidence="2" type="ORF">D3H65_23290</name>
</gene>
<protein>
    <submittedName>
        <fullName evidence="2">Alpha/beta fold hydrolase</fullName>
    </submittedName>
</protein>
<dbReference type="Proteomes" id="UP000263900">
    <property type="component" value="Chromosome"/>
</dbReference>